<feature type="compositionally biased region" description="Basic and acidic residues" evidence="1">
    <location>
        <begin position="51"/>
        <end position="69"/>
    </location>
</feature>
<sequence>MFNKLQSMFGKPHRVQPSHLESCITLETSQTKSETPFSQAPQELSITVSTSDDRNEDSKSDTTATHDHDEQAEELISNETSTNPNDVDNEKASLAGLEMLLRVDYYLGLSPFRLSTQGKAVSCCGSKAASFKLWFISKKTVKVLQMDQKEYQAKLEEINTIPLGIGTDAFYTHIGFIASLFGVVLTYFFLATDAISDSR</sequence>
<evidence type="ECO:0000256" key="1">
    <source>
        <dbReference type="SAM" id="MobiDB-lite"/>
    </source>
</evidence>
<keyword evidence="2" id="KW-0472">Membrane</keyword>
<feature type="compositionally biased region" description="Polar residues" evidence="1">
    <location>
        <begin position="77"/>
        <end position="86"/>
    </location>
</feature>
<feature type="region of interest" description="Disordered" evidence="1">
    <location>
        <begin position="27"/>
        <end position="88"/>
    </location>
</feature>
<keyword evidence="2" id="KW-0812">Transmembrane</keyword>
<evidence type="ECO:0000313" key="4">
    <source>
        <dbReference type="Proteomes" id="UP001642540"/>
    </source>
</evidence>
<protein>
    <submittedName>
        <fullName evidence="3">Uncharacterized protein</fullName>
    </submittedName>
</protein>
<feature type="transmembrane region" description="Helical" evidence="2">
    <location>
        <begin position="170"/>
        <end position="190"/>
    </location>
</feature>
<evidence type="ECO:0000313" key="3">
    <source>
        <dbReference type="EMBL" id="CAL8143652.1"/>
    </source>
</evidence>
<reference evidence="3 4" key="1">
    <citation type="submission" date="2024-08" db="EMBL/GenBank/DDBJ databases">
        <authorList>
            <person name="Cucini C."/>
            <person name="Frati F."/>
        </authorList>
    </citation>
    <scope>NUCLEOTIDE SEQUENCE [LARGE SCALE GENOMIC DNA]</scope>
</reference>
<name>A0ABP1S4X8_9HEXA</name>
<keyword evidence="4" id="KW-1185">Reference proteome</keyword>
<keyword evidence="2" id="KW-1133">Transmembrane helix</keyword>
<proteinExistence type="predicted"/>
<dbReference type="EMBL" id="CAXLJM020000160">
    <property type="protein sequence ID" value="CAL8143652.1"/>
    <property type="molecule type" value="Genomic_DNA"/>
</dbReference>
<gene>
    <name evidence="3" type="ORF">ODALV1_LOCUS29780</name>
</gene>
<evidence type="ECO:0000256" key="2">
    <source>
        <dbReference type="SAM" id="Phobius"/>
    </source>
</evidence>
<feature type="compositionally biased region" description="Polar residues" evidence="1">
    <location>
        <begin position="27"/>
        <end position="50"/>
    </location>
</feature>
<organism evidence="3 4">
    <name type="scientific">Orchesella dallaii</name>
    <dbReference type="NCBI Taxonomy" id="48710"/>
    <lineage>
        <taxon>Eukaryota</taxon>
        <taxon>Metazoa</taxon>
        <taxon>Ecdysozoa</taxon>
        <taxon>Arthropoda</taxon>
        <taxon>Hexapoda</taxon>
        <taxon>Collembola</taxon>
        <taxon>Entomobryomorpha</taxon>
        <taxon>Entomobryoidea</taxon>
        <taxon>Orchesellidae</taxon>
        <taxon>Orchesellinae</taxon>
        <taxon>Orchesella</taxon>
    </lineage>
</organism>
<dbReference type="Proteomes" id="UP001642540">
    <property type="component" value="Unassembled WGS sequence"/>
</dbReference>
<accession>A0ABP1S4X8</accession>
<comment type="caution">
    <text evidence="3">The sequence shown here is derived from an EMBL/GenBank/DDBJ whole genome shotgun (WGS) entry which is preliminary data.</text>
</comment>